<accession>A0A834MR04</accession>
<dbReference type="AlphaFoldDB" id="A0A834MR04"/>
<protein>
    <submittedName>
        <fullName evidence="1">Uncharacterized protein</fullName>
    </submittedName>
</protein>
<name>A0A834MR04_VESGE</name>
<sequence length="114" mass="12879">MEDKTCNVQRLGDVNFDYSQIQWQGLWPRPDLLVVLRAQTEERHFFLRQTIIQGSFPRIQGSFSNLHALTPNQELNELPAPSAATAASRAILTAILTAIYYSNSNSNVEVFETP</sequence>
<evidence type="ECO:0000313" key="2">
    <source>
        <dbReference type="Proteomes" id="UP000617340"/>
    </source>
</evidence>
<dbReference type="EMBL" id="JACSDZ010000024">
    <property type="protein sequence ID" value="KAF7379743.1"/>
    <property type="molecule type" value="Genomic_DNA"/>
</dbReference>
<comment type="caution">
    <text evidence="1">The sequence shown here is derived from an EMBL/GenBank/DDBJ whole genome shotgun (WGS) entry which is preliminary data.</text>
</comment>
<dbReference type="Proteomes" id="UP000617340">
    <property type="component" value="Unassembled WGS sequence"/>
</dbReference>
<keyword evidence="2" id="KW-1185">Reference proteome</keyword>
<organism evidence="1 2">
    <name type="scientific">Vespula germanica</name>
    <name type="common">German yellow jacket</name>
    <name type="synonym">Paravespula germanica</name>
    <dbReference type="NCBI Taxonomy" id="30212"/>
    <lineage>
        <taxon>Eukaryota</taxon>
        <taxon>Metazoa</taxon>
        <taxon>Ecdysozoa</taxon>
        <taxon>Arthropoda</taxon>
        <taxon>Hexapoda</taxon>
        <taxon>Insecta</taxon>
        <taxon>Pterygota</taxon>
        <taxon>Neoptera</taxon>
        <taxon>Endopterygota</taxon>
        <taxon>Hymenoptera</taxon>
        <taxon>Apocrita</taxon>
        <taxon>Aculeata</taxon>
        <taxon>Vespoidea</taxon>
        <taxon>Vespidae</taxon>
        <taxon>Vespinae</taxon>
        <taxon>Vespula</taxon>
    </lineage>
</organism>
<reference evidence="1" key="1">
    <citation type="journal article" date="2020" name="G3 (Bethesda)">
        <title>High-Quality Assemblies for Three Invasive Social Wasps from the &lt;i&gt;Vespula&lt;/i&gt; Genus.</title>
        <authorList>
            <person name="Harrop T.W.R."/>
            <person name="Guhlin J."/>
            <person name="McLaughlin G.M."/>
            <person name="Permina E."/>
            <person name="Stockwell P."/>
            <person name="Gilligan J."/>
            <person name="Le Lec M.F."/>
            <person name="Gruber M.A.M."/>
            <person name="Quinn O."/>
            <person name="Lovegrove M."/>
            <person name="Duncan E.J."/>
            <person name="Remnant E.J."/>
            <person name="Van Eeckhoven J."/>
            <person name="Graham B."/>
            <person name="Knapp R.A."/>
            <person name="Langford K.W."/>
            <person name="Kronenberg Z."/>
            <person name="Press M.O."/>
            <person name="Eacker S.M."/>
            <person name="Wilson-Rankin E.E."/>
            <person name="Purcell J."/>
            <person name="Lester P.J."/>
            <person name="Dearden P.K."/>
        </authorList>
    </citation>
    <scope>NUCLEOTIDE SEQUENCE</scope>
    <source>
        <strain evidence="1">Linc-1</strain>
    </source>
</reference>
<evidence type="ECO:0000313" key="1">
    <source>
        <dbReference type="EMBL" id="KAF7379743.1"/>
    </source>
</evidence>
<proteinExistence type="predicted"/>
<gene>
    <name evidence="1" type="ORF">HZH68_016691</name>
</gene>